<proteinExistence type="predicted"/>
<evidence type="ECO:0000313" key="3">
    <source>
        <dbReference type="Proteomes" id="UP000041254"/>
    </source>
</evidence>
<organism evidence="2 3">
    <name type="scientific">Vitrella brassicaformis (strain CCMP3155)</name>
    <dbReference type="NCBI Taxonomy" id="1169540"/>
    <lineage>
        <taxon>Eukaryota</taxon>
        <taxon>Sar</taxon>
        <taxon>Alveolata</taxon>
        <taxon>Colpodellida</taxon>
        <taxon>Vitrellaceae</taxon>
        <taxon>Vitrella</taxon>
    </lineage>
</organism>
<dbReference type="EMBL" id="CDMY01000240">
    <property type="protein sequence ID" value="CEL95877.1"/>
    <property type="molecule type" value="Genomic_DNA"/>
</dbReference>
<dbReference type="InParanoid" id="A0A0G4EI10"/>
<keyword evidence="3" id="KW-1185">Reference proteome</keyword>
<evidence type="ECO:0000256" key="1">
    <source>
        <dbReference type="SAM" id="SignalP"/>
    </source>
</evidence>
<dbReference type="VEuPathDB" id="CryptoDB:Vbra_1143"/>
<accession>A0A0G4EI10</accession>
<protein>
    <recommendedName>
        <fullName evidence="4">Secreted protein</fullName>
    </recommendedName>
</protein>
<reference evidence="2 3" key="1">
    <citation type="submission" date="2014-11" db="EMBL/GenBank/DDBJ databases">
        <authorList>
            <person name="Zhu J."/>
            <person name="Qi W."/>
            <person name="Song R."/>
        </authorList>
    </citation>
    <scope>NUCLEOTIDE SEQUENCE [LARGE SCALE GENOMIC DNA]</scope>
</reference>
<feature type="signal peptide" evidence="1">
    <location>
        <begin position="1"/>
        <end position="19"/>
    </location>
</feature>
<dbReference type="AlphaFoldDB" id="A0A0G4EI10"/>
<evidence type="ECO:0008006" key="4">
    <source>
        <dbReference type="Google" id="ProtNLM"/>
    </source>
</evidence>
<evidence type="ECO:0000313" key="2">
    <source>
        <dbReference type="EMBL" id="CEL95877.1"/>
    </source>
</evidence>
<keyword evidence="1" id="KW-0732">Signal</keyword>
<dbReference type="Proteomes" id="UP000041254">
    <property type="component" value="Unassembled WGS sequence"/>
</dbReference>
<name>A0A0G4EI10_VITBC</name>
<sequence>MRPPMQAVLLLYWSRRLRGLPSGRSGAGAFERRHDGGGGGFFIIDFRSLSLKGSLTVCTPRCCPWPSEAVVMR</sequence>
<feature type="chain" id="PRO_5005187359" description="Secreted protein" evidence="1">
    <location>
        <begin position="20"/>
        <end position="73"/>
    </location>
</feature>
<gene>
    <name evidence="2" type="ORF">Vbra_1143</name>
</gene>